<dbReference type="EMBL" id="VSRQ01000005">
    <property type="protein sequence ID" value="TYK46715.1"/>
    <property type="molecule type" value="Genomic_DNA"/>
</dbReference>
<reference evidence="2 3" key="1">
    <citation type="submission" date="2019-08" db="EMBL/GenBank/DDBJ databases">
        <title>Actinomadura sp. nov. CYP1-5 isolated from mountain soil.</title>
        <authorList>
            <person name="Songsumanus A."/>
            <person name="Kuncharoen N."/>
            <person name="Kudo T."/>
            <person name="Yuki M."/>
            <person name="Igarashi Y."/>
            <person name="Tanasupawat S."/>
        </authorList>
    </citation>
    <scope>NUCLEOTIDE SEQUENCE [LARGE SCALE GENOMIC DNA]</scope>
    <source>
        <strain evidence="2 3">CYP1-5</strain>
    </source>
</reference>
<comment type="caution">
    <text evidence="2">The sequence shown here is derived from an EMBL/GenBank/DDBJ whole genome shotgun (WGS) entry which is preliminary data.</text>
</comment>
<dbReference type="RefSeq" id="WP_148762522.1">
    <property type="nucleotide sequence ID" value="NZ_VSRQ01000005.1"/>
</dbReference>
<evidence type="ECO:0000313" key="2">
    <source>
        <dbReference type="EMBL" id="TYK46715.1"/>
    </source>
</evidence>
<protein>
    <submittedName>
        <fullName evidence="2">Uncharacterized protein</fullName>
    </submittedName>
</protein>
<proteinExistence type="predicted"/>
<feature type="region of interest" description="Disordered" evidence="1">
    <location>
        <begin position="107"/>
        <end position="141"/>
    </location>
</feature>
<name>A0A5D3FHE6_9ACTN</name>
<evidence type="ECO:0000256" key="1">
    <source>
        <dbReference type="SAM" id="MobiDB-lite"/>
    </source>
</evidence>
<sequence length="141" mass="15005">MDLVALSEAAAALVAAGATGAAQSAGEQATAGMLERIRSVFRGDARATESLDEAASTGDETAVQELAESLRWYARRDEGFAADLERWAGGHVEVTQNVVAGRDAYTAARDQTITHHHGTQGTDERGTRQRDVHRHGTSDDD</sequence>
<gene>
    <name evidence="2" type="ORF">FXF68_22960</name>
</gene>
<dbReference type="Proteomes" id="UP000323505">
    <property type="component" value="Unassembled WGS sequence"/>
</dbReference>
<keyword evidence="3" id="KW-1185">Reference proteome</keyword>
<dbReference type="AlphaFoldDB" id="A0A5D3FHE6"/>
<feature type="compositionally biased region" description="Basic and acidic residues" evidence="1">
    <location>
        <begin position="122"/>
        <end position="141"/>
    </location>
</feature>
<evidence type="ECO:0000313" key="3">
    <source>
        <dbReference type="Proteomes" id="UP000323505"/>
    </source>
</evidence>
<accession>A0A5D3FHE6</accession>
<organism evidence="2 3">
    <name type="scientific">Actinomadura decatromicini</name>
    <dbReference type="NCBI Taxonomy" id="2604572"/>
    <lineage>
        <taxon>Bacteria</taxon>
        <taxon>Bacillati</taxon>
        <taxon>Actinomycetota</taxon>
        <taxon>Actinomycetes</taxon>
        <taxon>Streptosporangiales</taxon>
        <taxon>Thermomonosporaceae</taxon>
        <taxon>Actinomadura</taxon>
    </lineage>
</organism>